<feature type="non-terminal residue" evidence="1">
    <location>
        <position position="1"/>
    </location>
</feature>
<dbReference type="OrthoDB" id="998708at2759"/>
<evidence type="ECO:0000313" key="2">
    <source>
        <dbReference type="Proteomes" id="UP000593560"/>
    </source>
</evidence>
<gene>
    <name evidence="1" type="ORF">Gohar_013801</name>
</gene>
<protein>
    <submittedName>
        <fullName evidence="1">Uncharacterized protein</fullName>
    </submittedName>
</protein>
<comment type="caution">
    <text evidence="1">The sequence shown here is derived from an EMBL/GenBank/DDBJ whole genome shotgun (WGS) entry which is preliminary data.</text>
</comment>
<proteinExistence type="predicted"/>
<keyword evidence="2" id="KW-1185">Reference proteome</keyword>
<reference evidence="1 2" key="1">
    <citation type="journal article" date="2019" name="Genome Biol. Evol.">
        <title>Insights into the evolution of the New World diploid cottons (Gossypium, subgenus Houzingenia) based on genome sequencing.</title>
        <authorList>
            <person name="Grover C.E."/>
            <person name="Arick M.A. 2nd"/>
            <person name="Thrash A."/>
            <person name="Conover J.L."/>
            <person name="Sanders W.S."/>
            <person name="Peterson D.G."/>
            <person name="Frelichowski J.E."/>
            <person name="Scheffler J.A."/>
            <person name="Scheffler B.E."/>
            <person name="Wendel J.F."/>
        </authorList>
    </citation>
    <scope>NUCLEOTIDE SEQUENCE [LARGE SCALE GENOMIC DNA]</scope>
    <source>
        <strain evidence="1">0</strain>
        <tissue evidence="1">Leaf</tissue>
    </source>
</reference>
<dbReference type="EMBL" id="JABFAD010000007">
    <property type="protein sequence ID" value="MBA0803610.1"/>
    <property type="molecule type" value="Genomic_DNA"/>
</dbReference>
<dbReference type="AlphaFoldDB" id="A0A7J9H1G2"/>
<organism evidence="1 2">
    <name type="scientific">Gossypium harknessii</name>
    <dbReference type="NCBI Taxonomy" id="34285"/>
    <lineage>
        <taxon>Eukaryota</taxon>
        <taxon>Viridiplantae</taxon>
        <taxon>Streptophyta</taxon>
        <taxon>Embryophyta</taxon>
        <taxon>Tracheophyta</taxon>
        <taxon>Spermatophyta</taxon>
        <taxon>Magnoliopsida</taxon>
        <taxon>eudicotyledons</taxon>
        <taxon>Gunneridae</taxon>
        <taxon>Pentapetalae</taxon>
        <taxon>rosids</taxon>
        <taxon>malvids</taxon>
        <taxon>Malvales</taxon>
        <taxon>Malvaceae</taxon>
        <taxon>Malvoideae</taxon>
        <taxon>Gossypium</taxon>
    </lineage>
</organism>
<name>A0A7J9H1G2_9ROSI</name>
<sequence length="65" mass="7684">KLVSLEDLTSHDLWQPTIDKISQTRSLNLLTNPHDHIIYLTYNMFTLLKLRCFMNSSNELYTLND</sequence>
<dbReference type="Proteomes" id="UP000593560">
    <property type="component" value="Unassembled WGS sequence"/>
</dbReference>
<accession>A0A7J9H1G2</accession>
<evidence type="ECO:0000313" key="1">
    <source>
        <dbReference type="EMBL" id="MBA0803610.1"/>
    </source>
</evidence>